<dbReference type="PANTHER" id="PTHR34990:SF1">
    <property type="entry name" value="UDP-2,3-DIACYLGLUCOSAMINE HYDROLASE"/>
    <property type="match status" value="1"/>
</dbReference>
<evidence type="ECO:0000313" key="8">
    <source>
        <dbReference type="EMBL" id="OYV03466.1"/>
    </source>
</evidence>
<evidence type="ECO:0000259" key="7">
    <source>
        <dbReference type="Pfam" id="PF00149"/>
    </source>
</evidence>
<dbReference type="GO" id="GO:0046872">
    <property type="term" value="F:metal ion binding"/>
    <property type="evidence" value="ECO:0007669"/>
    <property type="project" value="UniProtKB-KW"/>
</dbReference>
<dbReference type="AlphaFoldDB" id="A0A257LWX6"/>
<dbReference type="InterPro" id="IPR029052">
    <property type="entry name" value="Metallo-depent_PP-like"/>
</dbReference>
<evidence type="ECO:0000313" key="9">
    <source>
        <dbReference type="Proteomes" id="UP000216312"/>
    </source>
</evidence>
<keyword evidence="2" id="KW-0997">Cell inner membrane</keyword>
<dbReference type="GO" id="GO:0016020">
    <property type="term" value="C:membrane"/>
    <property type="evidence" value="ECO:0007669"/>
    <property type="project" value="GOC"/>
</dbReference>
<gene>
    <name evidence="8" type="ORF">CGW93_00740</name>
</gene>
<feature type="domain" description="Calcineurin-like phosphoesterase" evidence="7">
    <location>
        <begin position="4"/>
        <end position="187"/>
    </location>
</feature>
<accession>A0A257LWX6</accession>
<dbReference type="PANTHER" id="PTHR34990">
    <property type="entry name" value="UDP-2,3-DIACYLGLUCOSAMINE HYDROLASE-RELATED"/>
    <property type="match status" value="1"/>
</dbReference>
<proteinExistence type="predicted"/>
<organism evidence="8 9">
    <name type="scientific">candidate division WOR-3 bacterium 4484_18</name>
    <dbReference type="NCBI Taxonomy" id="2020626"/>
    <lineage>
        <taxon>Bacteria</taxon>
        <taxon>Bacteria division WOR-3</taxon>
    </lineage>
</organism>
<comment type="caution">
    <text evidence="8">The sequence shown here is derived from an EMBL/GenBank/DDBJ whole genome shotgun (WGS) entry which is preliminary data.</text>
</comment>
<dbReference type="EMBL" id="NMUJ01000005">
    <property type="protein sequence ID" value="OYV03466.1"/>
    <property type="molecule type" value="Genomic_DNA"/>
</dbReference>
<name>A0A257LWX6_UNCW3</name>
<evidence type="ECO:0000256" key="1">
    <source>
        <dbReference type="ARBA" id="ARBA00022475"/>
    </source>
</evidence>
<dbReference type="Pfam" id="PF00149">
    <property type="entry name" value="Metallophos"/>
    <property type="match status" value="1"/>
</dbReference>
<evidence type="ECO:0000256" key="4">
    <source>
        <dbReference type="ARBA" id="ARBA00022801"/>
    </source>
</evidence>
<dbReference type="Gene3D" id="3.60.21.10">
    <property type="match status" value="1"/>
</dbReference>
<dbReference type="Proteomes" id="UP000216312">
    <property type="component" value="Unassembled WGS sequence"/>
</dbReference>
<evidence type="ECO:0000256" key="3">
    <source>
        <dbReference type="ARBA" id="ARBA00022723"/>
    </source>
</evidence>
<keyword evidence="6" id="KW-0464">Manganese</keyword>
<sequence length="224" mass="26516">MIAYFVADVHLGRKSDGRFLRWLHKIRGEVNHLFLVGDIFDFYFEYHIPEAYNEVMHAFTQLIHKGTKIYYVLGNHEMYPWERLKSMGLWVGDRIAVDIGPNKVFVAHNLEGLSRGQKFMLRSKAGHLLSSIVPRATLFEAGLLWAKTSCLWDRLRNRRRMWNKIEANWATLRNHYDVVVVGHYHTPCVKERDGSKLIILPVWTKSWGYLKYEDGEWRLIQSRR</sequence>
<evidence type="ECO:0000256" key="5">
    <source>
        <dbReference type="ARBA" id="ARBA00023136"/>
    </source>
</evidence>
<protein>
    <recommendedName>
        <fullName evidence="7">Calcineurin-like phosphoesterase domain-containing protein</fullName>
    </recommendedName>
</protein>
<keyword evidence="3" id="KW-0479">Metal-binding</keyword>
<dbReference type="SUPFAM" id="SSF56300">
    <property type="entry name" value="Metallo-dependent phosphatases"/>
    <property type="match status" value="1"/>
</dbReference>
<dbReference type="InterPro" id="IPR043461">
    <property type="entry name" value="LpxH-like"/>
</dbReference>
<reference evidence="9" key="1">
    <citation type="submission" date="2017-07" db="EMBL/GenBank/DDBJ databases">
        <title>Novel pathways for hydrocarbon cycling and metabolic interdependencies in hydrothermal sediment communities.</title>
        <authorList>
            <person name="Dombrowski N."/>
            <person name="Seitz K."/>
            <person name="Teske A."/>
            <person name="Baker B."/>
        </authorList>
    </citation>
    <scope>NUCLEOTIDE SEQUENCE [LARGE SCALE GENOMIC DNA]</scope>
</reference>
<keyword evidence="4" id="KW-0378">Hydrolase</keyword>
<keyword evidence="5" id="KW-0472">Membrane</keyword>
<evidence type="ECO:0000256" key="6">
    <source>
        <dbReference type="ARBA" id="ARBA00023211"/>
    </source>
</evidence>
<keyword evidence="1" id="KW-1003">Cell membrane</keyword>
<dbReference type="GO" id="GO:0008758">
    <property type="term" value="F:UDP-2,3-diacylglucosamine hydrolase activity"/>
    <property type="evidence" value="ECO:0007669"/>
    <property type="project" value="TreeGrafter"/>
</dbReference>
<evidence type="ECO:0000256" key="2">
    <source>
        <dbReference type="ARBA" id="ARBA00022519"/>
    </source>
</evidence>
<dbReference type="InterPro" id="IPR004843">
    <property type="entry name" value="Calcineurin-like_PHP"/>
</dbReference>
<dbReference type="GO" id="GO:0009245">
    <property type="term" value="P:lipid A biosynthetic process"/>
    <property type="evidence" value="ECO:0007669"/>
    <property type="project" value="TreeGrafter"/>
</dbReference>